<comment type="caution">
    <text evidence="2">The sequence shown here is derived from an EMBL/GenBank/DDBJ whole genome shotgun (WGS) entry which is preliminary data.</text>
</comment>
<dbReference type="EMBL" id="JAOWLB010000012">
    <property type="protein sequence ID" value="MCV2889889.1"/>
    <property type="molecule type" value="Genomic_DNA"/>
</dbReference>
<accession>A0ABT3AMH5</accession>
<proteinExistence type="predicted"/>
<keyword evidence="1" id="KW-0472">Membrane</keyword>
<name>A0ABT3AMH5_9RHOB</name>
<evidence type="ECO:0000313" key="2">
    <source>
        <dbReference type="EMBL" id="MCV2889889.1"/>
    </source>
</evidence>
<keyword evidence="1" id="KW-1133">Transmembrane helix</keyword>
<dbReference type="RefSeq" id="WP_263829600.1">
    <property type="nucleotide sequence ID" value="NZ_JAOWLB010000012.1"/>
</dbReference>
<gene>
    <name evidence="2" type="ORF">OE747_16210</name>
</gene>
<evidence type="ECO:0000256" key="1">
    <source>
        <dbReference type="SAM" id="Phobius"/>
    </source>
</evidence>
<reference evidence="2 3" key="1">
    <citation type="submission" date="2022-10" db="EMBL/GenBank/DDBJ databases">
        <title>Ruegeria sp. nov., isolated from ocean surface sediments.</title>
        <authorList>
            <person name="He W."/>
            <person name="Xue H.-P."/>
            <person name="Zhang D.-F."/>
        </authorList>
    </citation>
    <scope>NUCLEOTIDE SEQUENCE [LARGE SCALE GENOMIC DNA]</scope>
    <source>
        <strain evidence="2 3">XHP0148</strain>
    </source>
</reference>
<feature type="transmembrane region" description="Helical" evidence="1">
    <location>
        <begin position="12"/>
        <end position="33"/>
    </location>
</feature>
<keyword evidence="1" id="KW-0812">Transmembrane</keyword>
<organism evidence="2 3">
    <name type="scientific">Ruegeria aquimaris</name>
    <dbReference type="NCBI Taxonomy" id="2984333"/>
    <lineage>
        <taxon>Bacteria</taxon>
        <taxon>Pseudomonadati</taxon>
        <taxon>Pseudomonadota</taxon>
        <taxon>Alphaproteobacteria</taxon>
        <taxon>Rhodobacterales</taxon>
        <taxon>Roseobacteraceae</taxon>
        <taxon>Ruegeria</taxon>
    </lineage>
</organism>
<dbReference type="Proteomes" id="UP001320899">
    <property type="component" value="Unassembled WGS sequence"/>
</dbReference>
<evidence type="ECO:0000313" key="3">
    <source>
        <dbReference type="Proteomes" id="UP001320899"/>
    </source>
</evidence>
<keyword evidence="3" id="KW-1185">Reference proteome</keyword>
<sequence length="132" mass="15346">MNPELLPVTFTFISVLAISLILLRATCAVAIPFRRWSFDRAKSQRARYLEDLFRTATYRMKLRFLPEIQERSEGIAPERWAFLVMLPRAIPENELAAFGKRAVNRLCREIRVCARLPLPHNIWVLHRLSGGL</sequence>
<protein>
    <submittedName>
        <fullName evidence="2">Uncharacterized protein</fullName>
    </submittedName>
</protein>